<dbReference type="EMBL" id="NXLU01000003">
    <property type="protein sequence ID" value="RDU69250.1"/>
    <property type="molecule type" value="Genomic_DNA"/>
</dbReference>
<organism evidence="2 3">
    <name type="scientific">Helicobacter cholecystus</name>
    <dbReference type="NCBI Taxonomy" id="45498"/>
    <lineage>
        <taxon>Bacteria</taxon>
        <taxon>Pseudomonadati</taxon>
        <taxon>Campylobacterota</taxon>
        <taxon>Epsilonproteobacteria</taxon>
        <taxon>Campylobacterales</taxon>
        <taxon>Helicobacteraceae</taxon>
        <taxon>Helicobacter</taxon>
    </lineage>
</organism>
<gene>
    <name evidence="2" type="ORF">CQA62_03675</name>
</gene>
<dbReference type="InterPro" id="IPR008995">
    <property type="entry name" value="Mo/tungstate-bd_C_term_dom"/>
</dbReference>
<dbReference type="Proteomes" id="UP000257067">
    <property type="component" value="Unassembled WGS sequence"/>
</dbReference>
<dbReference type="InterPro" id="IPR005116">
    <property type="entry name" value="Transp-assoc_OB_typ1"/>
</dbReference>
<dbReference type="Gene3D" id="2.40.50.100">
    <property type="match status" value="1"/>
</dbReference>
<evidence type="ECO:0000259" key="1">
    <source>
        <dbReference type="Pfam" id="PF03459"/>
    </source>
</evidence>
<dbReference type="Pfam" id="PF03459">
    <property type="entry name" value="TOBE"/>
    <property type="match status" value="1"/>
</dbReference>
<dbReference type="OrthoDB" id="5324362at2"/>
<proteinExistence type="predicted"/>
<keyword evidence="3" id="KW-1185">Reference proteome</keyword>
<dbReference type="RefSeq" id="WP_104725088.1">
    <property type="nucleotide sequence ID" value="NZ_FZNE01000015.1"/>
</dbReference>
<feature type="domain" description="Transport-associated OB type 1" evidence="1">
    <location>
        <begin position="64"/>
        <end position="124"/>
    </location>
</feature>
<evidence type="ECO:0000313" key="2">
    <source>
        <dbReference type="EMBL" id="RDU69250.1"/>
    </source>
</evidence>
<sequence>MNKLFGTVISFKEAQGIAFVKVDIKGFIVSVMSLGGGWKIGEGVGVYFKESDVMVAHRESHRLSARNKFLSSVVSVSENGVLARIEFEFAQERICSLISSEAYRELEIKVGQEFLWFVKSNEILLERMG</sequence>
<dbReference type="SUPFAM" id="SSF50331">
    <property type="entry name" value="MOP-like"/>
    <property type="match status" value="1"/>
</dbReference>
<dbReference type="AlphaFoldDB" id="A0A3D8IW91"/>
<protein>
    <recommendedName>
        <fullName evidence="1">Transport-associated OB type 1 domain-containing protein</fullName>
    </recommendedName>
</protein>
<evidence type="ECO:0000313" key="3">
    <source>
        <dbReference type="Proteomes" id="UP000257067"/>
    </source>
</evidence>
<name>A0A3D8IW91_9HELI</name>
<accession>A0A3D8IW91</accession>
<comment type="caution">
    <text evidence="2">The sequence shown here is derived from an EMBL/GenBank/DDBJ whole genome shotgun (WGS) entry which is preliminary data.</text>
</comment>
<reference evidence="2 3" key="1">
    <citation type="submission" date="2018-04" db="EMBL/GenBank/DDBJ databases">
        <title>Novel Campyloabacter and Helicobacter Species and Strains.</title>
        <authorList>
            <person name="Mannion A.J."/>
            <person name="Shen Z."/>
            <person name="Fox J.G."/>
        </authorList>
    </citation>
    <scope>NUCLEOTIDE SEQUENCE [LARGE SCALE GENOMIC DNA]</scope>
    <source>
        <strain evidence="2 3">ATCC 700242</strain>
    </source>
</reference>